<dbReference type="Proteomes" id="UP000287651">
    <property type="component" value="Unassembled WGS sequence"/>
</dbReference>
<dbReference type="EMBL" id="AMZH03013447">
    <property type="protein sequence ID" value="RRT49251.1"/>
    <property type="molecule type" value="Genomic_DNA"/>
</dbReference>
<feature type="compositionally biased region" description="Basic and acidic residues" evidence="1">
    <location>
        <begin position="1"/>
        <end position="21"/>
    </location>
</feature>
<reference evidence="2 3" key="1">
    <citation type="journal article" date="2014" name="Agronomy (Basel)">
        <title>A Draft Genome Sequence for Ensete ventricosum, the Drought-Tolerant Tree Against Hunger.</title>
        <authorList>
            <person name="Harrison J."/>
            <person name="Moore K.A."/>
            <person name="Paszkiewicz K."/>
            <person name="Jones T."/>
            <person name="Grant M."/>
            <person name="Ambacheew D."/>
            <person name="Muzemil S."/>
            <person name="Studholme D.J."/>
        </authorList>
    </citation>
    <scope>NUCLEOTIDE SEQUENCE [LARGE SCALE GENOMIC DNA]</scope>
</reference>
<gene>
    <name evidence="2" type="ORF">B296_00041497</name>
</gene>
<name>A0A426YBY7_ENSVE</name>
<protein>
    <submittedName>
        <fullName evidence="2">Uncharacterized protein</fullName>
    </submittedName>
</protein>
<organism evidence="2 3">
    <name type="scientific">Ensete ventricosum</name>
    <name type="common">Abyssinian banana</name>
    <name type="synonym">Musa ensete</name>
    <dbReference type="NCBI Taxonomy" id="4639"/>
    <lineage>
        <taxon>Eukaryota</taxon>
        <taxon>Viridiplantae</taxon>
        <taxon>Streptophyta</taxon>
        <taxon>Embryophyta</taxon>
        <taxon>Tracheophyta</taxon>
        <taxon>Spermatophyta</taxon>
        <taxon>Magnoliopsida</taxon>
        <taxon>Liliopsida</taxon>
        <taxon>Zingiberales</taxon>
        <taxon>Musaceae</taxon>
        <taxon>Ensete</taxon>
    </lineage>
</organism>
<accession>A0A426YBY7</accession>
<feature type="region of interest" description="Disordered" evidence="1">
    <location>
        <begin position="1"/>
        <end position="23"/>
    </location>
</feature>
<comment type="caution">
    <text evidence="2">The sequence shown here is derived from an EMBL/GenBank/DDBJ whole genome shotgun (WGS) entry which is preliminary data.</text>
</comment>
<evidence type="ECO:0000313" key="3">
    <source>
        <dbReference type="Proteomes" id="UP000287651"/>
    </source>
</evidence>
<sequence length="70" mass="7727">MKVGDGEFHAGADSLPPREGRTPTSTFFFTPGAWHGDPHTILFLDPHPVVRVSVTACLLEAITVRRRKTK</sequence>
<proteinExistence type="predicted"/>
<evidence type="ECO:0000256" key="1">
    <source>
        <dbReference type="SAM" id="MobiDB-lite"/>
    </source>
</evidence>
<evidence type="ECO:0000313" key="2">
    <source>
        <dbReference type="EMBL" id="RRT49251.1"/>
    </source>
</evidence>
<dbReference type="AlphaFoldDB" id="A0A426YBY7"/>